<organism evidence="3 4">
    <name type="scientific">Sinanodonta woodiana</name>
    <name type="common">Chinese pond mussel</name>
    <name type="synonym">Anodonta woodiana</name>
    <dbReference type="NCBI Taxonomy" id="1069815"/>
    <lineage>
        <taxon>Eukaryota</taxon>
        <taxon>Metazoa</taxon>
        <taxon>Spiralia</taxon>
        <taxon>Lophotrochozoa</taxon>
        <taxon>Mollusca</taxon>
        <taxon>Bivalvia</taxon>
        <taxon>Autobranchia</taxon>
        <taxon>Heteroconchia</taxon>
        <taxon>Palaeoheterodonta</taxon>
        <taxon>Unionida</taxon>
        <taxon>Unionoidea</taxon>
        <taxon>Unionidae</taxon>
        <taxon>Unioninae</taxon>
        <taxon>Sinanodonta</taxon>
    </lineage>
</organism>
<proteinExistence type="predicted"/>
<evidence type="ECO:0000259" key="2">
    <source>
        <dbReference type="Pfam" id="PF18738"/>
    </source>
</evidence>
<keyword evidence="4" id="KW-1185">Reference proteome</keyword>
<evidence type="ECO:0000256" key="1">
    <source>
        <dbReference type="SAM" id="MobiDB-lite"/>
    </source>
</evidence>
<dbReference type="Proteomes" id="UP001634394">
    <property type="component" value="Unassembled WGS sequence"/>
</dbReference>
<feature type="compositionally biased region" description="Basic and acidic residues" evidence="1">
    <location>
        <begin position="249"/>
        <end position="260"/>
    </location>
</feature>
<dbReference type="EMBL" id="JBJQND010000012">
    <property type="protein sequence ID" value="KAL3859339.1"/>
    <property type="molecule type" value="Genomic_DNA"/>
</dbReference>
<reference evidence="3 4" key="1">
    <citation type="submission" date="2024-11" db="EMBL/GenBank/DDBJ databases">
        <title>Chromosome-level genome assembly of the freshwater bivalve Anodonta woodiana.</title>
        <authorList>
            <person name="Chen X."/>
        </authorList>
    </citation>
    <scope>NUCLEOTIDE SEQUENCE [LARGE SCALE GENOMIC DNA]</scope>
    <source>
        <strain evidence="3">MN2024</strain>
        <tissue evidence="3">Gills</tissue>
    </source>
</reference>
<dbReference type="Pfam" id="PF18738">
    <property type="entry name" value="HEPN_DZIP3"/>
    <property type="match status" value="1"/>
</dbReference>
<comment type="caution">
    <text evidence="3">The sequence shown here is derived from an EMBL/GenBank/DDBJ whole genome shotgun (WGS) entry which is preliminary data.</text>
</comment>
<dbReference type="AlphaFoldDB" id="A0ABD3VCM1"/>
<evidence type="ECO:0000313" key="3">
    <source>
        <dbReference type="EMBL" id="KAL3859339.1"/>
    </source>
</evidence>
<name>A0ABD3VCM1_SINWO</name>
<feature type="domain" description="DZIP3-like HEPN" evidence="2">
    <location>
        <begin position="61"/>
        <end position="192"/>
    </location>
</feature>
<protein>
    <recommendedName>
        <fullName evidence="2">DZIP3-like HEPN domain-containing protein</fullName>
    </recommendedName>
</protein>
<dbReference type="InterPro" id="IPR041249">
    <property type="entry name" value="HEPN_DZIP3"/>
</dbReference>
<gene>
    <name evidence="3" type="ORF">ACJMK2_009564</name>
</gene>
<evidence type="ECO:0000313" key="4">
    <source>
        <dbReference type="Proteomes" id="UP001634394"/>
    </source>
</evidence>
<accession>A0ABD3VCM1</accession>
<feature type="region of interest" description="Disordered" evidence="1">
    <location>
        <begin position="235"/>
        <end position="260"/>
    </location>
</feature>
<sequence length="728" mass="84682">MASSCGSSYASSLKTTNYARMCRIVVDVLRDILWQVLTNEILPVDLPQKVRTDKKKLRNLDLTLKTWLCGISSSSTEIPSAEKFDVTSLYTLIRNLCSQVPAPSTKWGQTPPAGGVTLGDDIERVREFRNTVYGHATQAKIENAEFNKLCIDIKDVVCRFDKYFCSKAMKCDFECEIDNILTYFMDKSLEDAYIEKMKEIANLADGLVVVTQQVGELMKKVDGVRDAIRDLQKGKDKVDNTTDSLVNEEQDRNENAGNSHEDIAIEMPQGKDGKIYIIKCYADLKLELERDIVMDIAKELFKKKKHKDVLEDLRQAGTRRICVDRLLKRVLKLKKRGLKSFFDLLKIKCPWSAQKVAEIKITDTDRRNFTQVSKSVKMFPHRRQNGLKFEQLDVEFFQCHLQDIPEKVDKIADVLLSQFHISICNHSQLMQYNDTVKKIHALLEKMQSCHFDSDLEVQSMLGSSLYDEWHSFRHDGSRQGLDNQGIWHYLLERIQSSKDYVIILFRGLRIYFMEARRGSLILKFVTLDSFDVKLLKPETVKTKLWDMIKTLCPEYQDILKEPLHLTIFFKPLSNTDHAEIYFYLETRKEKEEFSCMKLKSHDKQYIIEEVGPVSLINWMLKTRHLDEDKKTKLVDLVSRKDLSRRKKMKILLIIVESLGNGYEMLKKYSEEYDTFLYDKVFKKHSQMMAEENPVGAQQVEFSYEKEGMQTLSSTWIDFTRDPKGRNLT</sequence>